<dbReference type="OrthoDB" id="6621209at2759"/>
<reference evidence="1 2" key="1">
    <citation type="submission" date="2019-08" db="EMBL/GenBank/DDBJ databases">
        <authorList>
            <person name="Alioto T."/>
            <person name="Alioto T."/>
            <person name="Gomez Garrido J."/>
        </authorList>
    </citation>
    <scope>NUCLEOTIDE SEQUENCE [LARGE SCALE GENOMIC DNA]</scope>
</reference>
<keyword evidence="2" id="KW-1185">Reference proteome</keyword>
<evidence type="ECO:0000313" key="1">
    <source>
        <dbReference type="EMBL" id="VVC34222.1"/>
    </source>
</evidence>
<dbReference type="AlphaFoldDB" id="A0A5E4MPS7"/>
<dbReference type="PANTHER" id="PTHR46289">
    <property type="entry name" value="52 KDA REPRESSOR OF THE INHIBITOR OF THE PROTEIN KINASE-LIKE PROTEIN-RELATED"/>
    <property type="match status" value="1"/>
</dbReference>
<gene>
    <name evidence="1" type="ORF">CINCED_3A021411</name>
</gene>
<name>A0A5E4MPS7_9HEMI</name>
<dbReference type="InterPro" id="IPR052958">
    <property type="entry name" value="IFN-induced_PKR_regulator"/>
</dbReference>
<organism evidence="1 2">
    <name type="scientific">Cinara cedri</name>
    <dbReference type="NCBI Taxonomy" id="506608"/>
    <lineage>
        <taxon>Eukaryota</taxon>
        <taxon>Metazoa</taxon>
        <taxon>Ecdysozoa</taxon>
        <taxon>Arthropoda</taxon>
        <taxon>Hexapoda</taxon>
        <taxon>Insecta</taxon>
        <taxon>Pterygota</taxon>
        <taxon>Neoptera</taxon>
        <taxon>Paraneoptera</taxon>
        <taxon>Hemiptera</taxon>
        <taxon>Sternorrhyncha</taxon>
        <taxon>Aphidomorpha</taxon>
        <taxon>Aphidoidea</taxon>
        <taxon>Aphididae</taxon>
        <taxon>Lachninae</taxon>
        <taxon>Cinara</taxon>
    </lineage>
</organism>
<sequence length="215" mass="25433">MILYSNTETSSKAAQLLSAIQTSEFNVSLIIIYKIFQYTKNLCTYLQKQNIDLFQALNHVDIIISQLQSIRSNCDVEFHKYFEELTERSKKIDFEIDIPRMVKRQKHRSNYHTDNPEKYFKISVFLPFLDNLVQQLNDRFINHKTIIAGFYFLISNKNYNQQAIKDLSEFYSDDIDREVIETGVKLWHTHLEKLSIKSVLDALDNCNEDLFPNVF</sequence>
<dbReference type="EMBL" id="CABPRJ010000987">
    <property type="protein sequence ID" value="VVC34222.1"/>
    <property type="molecule type" value="Genomic_DNA"/>
</dbReference>
<protein>
    <submittedName>
        <fullName evidence="1">Uncharacterized protein</fullName>
    </submittedName>
</protein>
<dbReference type="Proteomes" id="UP000325440">
    <property type="component" value="Unassembled WGS sequence"/>
</dbReference>
<dbReference type="PANTHER" id="PTHR46289:SF17">
    <property type="entry name" value="HAT C-TERMINAL DIMERISATION DOMAIN-CONTAINING PROTEIN"/>
    <property type="match status" value="1"/>
</dbReference>
<proteinExistence type="predicted"/>
<accession>A0A5E4MPS7</accession>
<evidence type="ECO:0000313" key="2">
    <source>
        <dbReference type="Proteomes" id="UP000325440"/>
    </source>
</evidence>